<dbReference type="PANTHER" id="PTHR36307">
    <property type="entry name" value="FLAGELLA BASAL BODY P-RING FORMATION PROTEIN FLGA"/>
    <property type="match status" value="1"/>
</dbReference>
<name>A0A6C1FAV2_BUCUN</name>
<keyword evidence="1" id="KW-0574">Periplasm</keyword>
<dbReference type="GO" id="GO:0044780">
    <property type="term" value="P:bacterial-type flagellum assembly"/>
    <property type="evidence" value="ECO:0007669"/>
    <property type="project" value="InterPro"/>
</dbReference>
<dbReference type="CDD" id="cd11614">
    <property type="entry name" value="SAF_CpaB_FlgA_like"/>
    <property type="match status" value="1"/>
</dbReference>
<protein>
    <recommendedName>
        <fullName evidence="1">Flagella basal body P-ring formation protein FlgA</fullName>
    </recommendedName>
</protein>
<feature type="chain" id="PRO_5025716159" description="Flagella basal body P-ring formation protein FlgA" evidence="1">
    <location>
        <begin position="24"/>
        <end position="227"/>
    </location>
</feature>
<keyword evidence="1" id="KW-1005">Bacterial flagellum biogenesis</keyword>
<feature type="signal peptide" evidence="1">
    <location>
        <begin position="1"/>
        <end position="23"/>
    </location>
</feature>
<accession>A0A6C1FAV2</accession>
<dbReference type="EMBL" id="CP047588">
    <property type="protein sequence ID" value="QIE02044.1"/>
    <property type="molecule type" value="Genomic_DNA"/>
</dbReference>
<organism evidence="3 4">
    <name type="scientific">Buchnera aphidicola subsp. Uroleucon sonchi</name>
    <dbReference type="NCBI Taxonomy" id="118118"/>
    <lineage>
        <taxon>Bacteria</taxon>
        <taxon>Pseudomonadati</taxon>
        <taxon>Pseudomonadota</taxon>
        <taxon>Gammaproteobacteria</taxon>
        <taxon>Enterobacterales</taxon>
        <taxon>Erwiniaceae</taxon>
        <taxon>Buchnera</taxon>
    </lineage>
</organism>
<dbReference type="PANTHER" id="PTHR36307:SF1">
    <property type="entry name" value="FLAGELLA BASAL BODY P-RING FORMATION PROTEIN FLGA"/>
    <property type="match status" value="1"/>
</dbReference>
<keyword evidence="1" id="KW-0732">Signal</keyword>
<dbReference type="Gene3D" id="3.90.1210.10">
    <property type="entry name" value="Antifreeze-like/N-acetylneuraminic acid synthase C-terminal domain"/>
    <property type="match status" value="1"/>
</dbReference>
<dbReference type="Pfam" id="PF13144">
    <property type="entry name" value="ChapFlgA"/>
    <property type="match status" value="1"/>
</dbReference>
<dbReference type="InterPro" id="IPR039246">
    <property type="entry name" value="Flagellar_FlgA"/>
</dbReference>
<comment type="subcellular location">
    <subcellularLocation>
        <location evidence="1">Periplasm</location>
    </subcellularLocation>
</comment>
<evidence type="ECO:0000313" key="3">
    <source>
        <dbReference type="EMBL" id="QIE02044.1"/>
    </source>
</evidence>
<dbReference type="Gene3D" id="2.30.30.760">
    <property type="match status" value="1"/>
</dbReference>
<comment type="function">
    <text evidence="1">Involved in the assembly process of the P-ring formation. It may associate with FlgF on the rod constituting a structure essential for the P-ring assembly or may act as a modulator protein for the P-ring assembly.</text>
</comment>
<feature type="domain" description="Flagella basal body P-ring formation protein FlgA SAF" evidence="2">
    <location>
        <begin position="104"/>
        <end position="225"/>
    </location>
</feature>
<evidence type="ECO:0000259" key="2">
    <source>
        <dbReference type="Pfam" id="PF13144"/>
    </source>
</evidence>
<sequence length="227" mass="26089">MKTKIYFILFFVFISVNSLSASAKLLDSFVLSDKISNFLKKEKFFNHDNINVIIRTPLNKKIKFCQRPIFSILNNMHTIGLFDLLLTCNQSKYYLTVEVQSKGEYIVAHKYIRHGMIIKESDLKTLIGRLDNLPNHAYQKKQDIVGRVSVRDIFPLQIITSFMTRPIWLVHINQEVEIIIQGNNFTISTKAKALNNGAENDKIRVKTNFGKIINGIVNKDGKVIISL</sequence>
<dbReference type="RefSeq" id="WP_163119316.1">
    <property type="nucleotide sequence ID" value="NZ_CP047588.1"/>
</dbReference>
<keyword evidence="3" id="KW-0969">Cilium</keyword>
<reference evidence="3 4" key="1">
    <citation type="submission" date="2020-01" db="EMBL/GenBank/DDBJ databases">
        <title>Complete genome of Buchnera aphidicola isolated from Chaitophorus populeti.</title>
        <authorList>
            <person name="Park J."/>
            <person name="Xi H."/>
        </authorList>
    </citation>
    <scope>NUCLEOTIDE SEQUENCE [LARGE SCALE GENOMIC DNA]</scope>
    <source>
        <strain evidence="3 4">UsonBac</strain>
    </source>
</reference>
<evidence type="ECO:0000313" key="4">
    <source>
        <dbReference type="Proteomes" id="UP000502958"/>
    </source>
</evidence>
<dbReference type="NCBIfam" id="TIGR03170">
    <property type="entry name" value="flgA_cterm"/>
    <property type="match status" value="1"/>
</dbReference>
<evidence type="ECO:0000256" key="1">
    <source>
        <dbReference type="RuleBase" id="RU362063"/>
    </source>
</evidence>
<dbReference type="GO" id="GO:0042597">
    <property type="term" value="C:periplasmic space"/>
    <property type="evidence" value="ECO:0007669"/>
    <property type="project" value="UniProtKB-SubCell"/>
</dbReference>
<keyword evidence="3" id="KW-0966">Cell projection</keyword>
<gene>
    <name evidence="3" type="primary">flgA</name>
    <name evidence="3" type="ORF">GUU85_01575</name>
</gene>
<keyword evidence="3" id="KW-0282">Flagellum</keyword>
<dbReference type="AlphaFoldDB" id="A0A6C1FAV2"/>
<dbReference type="InterPro" id="IPR017585">
    <property type="entry name" value="SAF_FlgA"/>
</dbReference>
<comment type="similarity">
    <text evidence="1">Belongs to the FlgA family.</text>
</comment>
<proteinExistence type="inferred from homology"/>
<dbReference type="Proteomes" id="UP000502958">
    <property type="component" value="Chromosome"/>
</dbReference>